<sequence>MQQPPCRRASSAASL</sequence>
<reference evidence="1" key="2">
    <citation type="journal article" date="2015" name="Data Brief">
        <title>Shoot transcriptome of the giant reed, Arundo donax.</title>
        <authorList>
            <person name="Barrero R.A."/>
            <person name="Guerrero F.D."/>
            <person name="Moolhuijzen P."/>
            <person name="Goolsby J.A."/>
            <person name="Tidwell J."/>
            <person name="Bellgard S.E."/>
            <person name="Bellgard M.I."/>
        </authorList>
    </citation>
    <scope>NUCLEOTIDE SEQUENCE</scope>
    <source>
        <tissue evidence="1">Shoot tissue taken approximately 20 cm above the soil surface</tissue>
    </source>
</reference>
<evidence type="ECO:0000313" key="1">
    <source>
        <dbReference type="EMBL" id="JAD38814.1"/>
    </source>
</evidence>
<reference evidence="1" key="1">
    <citation type="submission" date="2014-09" db="EMBL/GenBank/DDBJ databases">
        <authorList>
            <person name="Magalhaes I.L.F."/>
            <person name="Oliveira U."/>
            <person name="Santos F.R."/>
            <person name="Vidigal T.H.D.A."/>
            <person name="Brescovit A.D."/>
            <person name="Santos A.J."/>
        </authorList>
    </citation>
    <scope>NUCLEOTIDE SEQUENCE</scope>
    <source>
        <tissue evidence="1">Shoot tissue taken approximately 20 cm above the soil surface</tissue>
    </source>
</reference>
<accession>A0A0A8ZHC6</accession>
<dbReference type="EMBL" id="GBRH01259081">
    <property type="protein sequence ID" value="JAD38814.1"/>
    <property type="molecule type" value="Transcribed_RNA"/>
</dbReference>
<organism evidence="1">
    <name type="scientific">Arundo donax</name>
    <name type="common">Giant reed</name>
    <name type="synonym">Donax arundinaceus</name>
    <dbReference type="NCBI Taxonomy" id="35708"/>
    <lineage>
        <taxon>Eukaryota</taxon>
        <taxon>Viridiplantae</taxon>
        <taxon>Streptophyta</taxon>
        <taxon>Embryophyta</taxon>
        <taxon>Tracheophyta</taxon>
        <taxon>Spermatophyta</taxon>
        <taxon>Magnoliopsida</taxon>
        <taxon>Liliopsida</taxon>
        <taxon>Poales</taxon>
        <taxon>Poaceae</taxon>
        <taxon>PACMAD clade</taxon>
        <taxon>Arundinoideae</taxon>
        <taxon>Arundineae</taxon>
        <taxon>Arundo</taxon>
    </lineage>
</organism>
<name>A0A0A8ZHC6_ARUDO</name>
<proteinExistence type="predicted"/>
<protein>
    <submittedName>
        <fullName evidence="1">Uncharacterized protein</fullName>
    </submittedName>
</protein>